<evidence type="ECO:0000313" key="2">
    <source>
        <dbReference type="Proteomes" id="UP000807306"/>
    </source>
</evidence>
<comment type="caution">
    <text evidence="1">The sequence shown here is derived from an EMBL/GenBank/DDBJ whole genome shotgun (WGS) entry which is preliminary data.</text>
</comment>
<name>A0A9P6JRF8_9AGAR</name>
<accession>A0A9P6JRF8</accession>
<gene>
    <name evidence="1" type="ORF">CPB83DRAFT_851223</name>
</gene>
<evidence type="ECO:0000313" key="1">
    <source>
        <dbReference type="EMBL" id="KAF9530236.1"/>
    </source>
</evidence>
<dbReference type="EMBL" id="MU157841">
    <property type="protein sequence ID" value="KAF9530236.1"/>
    <property type="molecule type" value="Genomic_DNA"/>
</dbReference>
<dbReference type="Proteomes" id="UP000807306">
    <property type="component" value="Unassembled WGS sequence"/>
</dbReference>
<proteinExistence type="predicted"/>
<sequence>MTSETGHPTRSTRIFLTLGSYGFTSGMIIPSNSTFFPQKIYRRYALWLSCYHLEIAEQHDLLQSV</sequence>
<protein>
    <submittedName>
        <fullName evidence="1">Uncharacterized protein</fullName>
    </submittedName>
</protein>
<keyword evidence="2" id="KW-1185">Reference proteome</keyword>
<reference evidence="1" key="1">
    <citation type="submission" date="2020-11" db="EMBL/GenBank/DDBJ databases">
        <authorList>
            <consortium name="DOE Joint Genome Institute"/>
            <person name="Ahrendt S."/>
            <person name="Riley R."/>
            <person name="Andreopoulos W."/>
            <person name="Labutti K."/>
            <person name="Pangilinan J."/>
            <person name="Ruiz-Duenas F.J."/>
            <person name="Barrasa J.M."/>
            <person name="Sanchez-Garcia M."/>
            <person name="Camarero S."/>
            <person name="Miyauchi S."/>
            <person name="Serrano A."/>
            <person name="Linde D."/>
            <person name="Babiker R."/>
            <person name="Drula E."/>
            <person name="Ayuso-Fernandez I."/>
            <person name="Pacheco R."/>
            <person name="Padilla G."/>
            <person name="Ferreira P."/>
            <person name="Barriuso J."/>
            <person name="Kellner H."/>
            <person name="Castanera R."/>
            <person name="Alfaro M."/>
            <person name="Ramirez L."/>
            <person name="Pisabarro A.G."/>
            <person name="Kuo A."/>
            <person name="Tritt A."/>
            <person name="Lipzen A."/>
            <person name="He G."/>
            <person name="Yan M."/>
            <person name="Ng V."/>
            <person name="Cullen D."/>
            <person name="Martin F."/>
            <person name="Rosso M.-N."/>
            <person name="Henrissat B."/>
            <person name="Hibbett D."/>
            <person name="Martinez A.T."/>
            <person name="Grigoriev I.V."/>
        </authorList>
    </citation>
    <scope>NUCLEOTIDE SEQUENCE</scope>
    <source>
        <strain evidence="1">CBS 506.95</strain>
    </source>
</reference>
<organism evidence="1 2">
    <name type="scientific">Crepidotus variabilis</name>
    <dbReference type="NCBI Taxonomy" id="179855"/>
    <lineage>
        <taxon>Eukaryota</taxon>
        <taxon>Fungi</taxon>
        <taxon>Dikarya</taxon>
        <taxon>Basidiomycota</taxon>
        <taxon>Agaricomycotina</taxon>
        <taxon>Agaricomycetes</taxon>
        <taxon>Agaricomycetidae</taxon>
        <taxon>Agaricales</taxon>
        <taxon>Agaricineae</taxon>
        <taxon>Crepidotaceae</taxon>
        <taxon>Crepidotus</taxon>
    </lineage>
</organism>
<dbReference type="AlphaFoldDB" id="A0A9P6JRF8"/>